<keyword evidence="2" id="KW-0732">Signal</keyword>
<feature type="region of interest" description="Disordered" evidence="1">
    <location>
        <begin position="43"/>
        <end position="72"/>
    </location>
</feature>
<reference evidence="3 4" key="1">
    <citation type="journal article" date="2016" name="Nat. Commun.">
        <title>Extremotolerant tardigrade genome and improved radiotolerance of human cultured cells by tardigrade-unique protein.</title>
        <authorList>
            <person name="Hashimoto T."/>
            <person name="Horikawa D.D."/>
            <person name="Saito Y."/>
            <person name="Kuwahara H."/>
            <person name="Kozuka-Hata H."/>
            <person name="Shin-I T."/>
            <person name="Minakuchi Y."/>
            <person name="Ohishi K."/>
            <person name="Motoyama A."/>
            <person name="Aizu T."/>
            <person name="Enomoto A."/>
            <person name="Kondo K."/>
            <person name="Tanaka S."/>
            <person name="Hara Y."/>
            <person name="Koshikawa S."/>
            <person name="Sagara H."/>
            <person name="Miura T."/>
            <person name="Yokobori S."/>
            <person name="Miyagawa K."/>
            <person name="Suzuki Y."/>
            <person name="Kubo T."/>
            <person name="Oyama M."/>
            <person name="Kohara Y."/>
            <person name="Fujiyama A."/>
            <person name="Arakawa K."/>
            <person name="Katayama T."/>
            <person name="Toyoda A."/>
            <person name="Kunieda T."/>
        </authorList>
    </citation>
    <scope>NUCLEOTIDE SEQUENCE [LARGE SCALE GENOMIC DNA]</scope>
    <source>
        <strain evidence="3 4">YOKOZUNA-1</strain>
    </source>
</reference>
<keyword evidence="4" id="KW-1185">Reference proteome</keyword>
<dbReference type="AlphaFoldDB" id="A0A1D1W1M6"/>
<feature type="compositionally biased region" description="Low complexity" evidence="1">
    <location>
        <begin position="44"/>
        <end position="72"/>
    </location>
</feature>
<evidence type="ECO:0000256" key="1">
    <source>
        <dbReference type="SAM" id="MobiDB-lite"/>
    </source>
</evidence>
<evidence type="ECO:0000256" key="2">
    <source>
        <dbReference type="SAM" id="SignalP"/>
    </source>
</evidence>
<accession>A0A1D1W1M6</accession>
<evidence type="ECO:0000313" key="4">
    <source>
        <dbReference type="Proteomes" id="UP000186922"/>
    </source>
</evidence>
<sequence length="95" mass="9844">MFPSRIMGSIMMHLAALVLVFALLTTNLVSAWYDNSADQGFYGSGNNNNDNNNGWNNGNGGSASQPDPAKAAAASIMAPMFAGGQASLSGEWDGD</sequence>
<name>A0A1D1W1M6_RAMVA</name>
<organism evidence="3 4">
    <name type="scientific">Ramazzottius varieornatus</name>
    <name type="common">Water bear</name>
    <name type="synonym">Tardigrade</name>
    <dbReference type="NCBI Taxonomy" id="947166"/>
    <lineage>
        <taxon>Eukaryota</taxon>
        <taxon>Metazoa</taxon>
        <taxon>Ecdysozoa</taxon>
        <taxon>Tardigrada</taxon>
        <taxon>Eutardigrada</taxon>
        <taxon>Parachela</taxon>
        <taxon>Hypsibioidea</taxon>
        <taxon>Ramazzottiidae</taxon>
        <taxon>Ramazzottius</taxon>
    </lineage>
</organism>
<protein>
    <submittedName>
        <fullName evidence="3">Uncharacterized protein</fullName>
    </submittedName>
</protein>
<feature type="chain" id="PRO_5008899106" evidence="2">
    <location>
        <begin position="32"/>
        <end position="95"/>
    </location>
</feature>
<feature type="signal peptide" evidence="2">
    <location>
        <begin position="1"/>
        <end position="31"/>
    </location>
</feature>
<proteinExistence type="predicted"/>
<dbReference type="Proteomes" id="UP000186922">
    <property type="component" value="Unassembled WGS sequence"/>
</dbReference>
<comment type="caution">
    <text evidence="3">The sequence shown here is derived from an EMBL/GenBank/DDBJ whole genome shotgun (WGS) entry which is preliminary data.</text>
</comment>
<evidence type="ECO:0000313" key="3">
    <source>
        <dbReference type="EMBL" id="GAV06008.1"/>
    </source>
</evidence>
<dbReference type="EMBL" id="BDGG01000013">
    <property type="protein sequence ID" value="GAV06008.1"/>
    <property type="molecule type" value="Genomic_DNA"/>
</dbReference>
<gene>
    <name evidence="3" type="primary">RvY_16051-1</name>
    <name evidence="3" type="synonym">RvY_16051.1</name>
    <name evidence="3" type="ORF">RvY_16051</name>
</gene>